<reference evidence="2 3" key="1">
    <citation type="journal article" date="2019" name="Environ. Microbiol.">
        <title>Genomics insights into ecotype formation of ammonia-oxidizing archaea in the deep ocean.</title>
        <authorList>
            <person name="Wang Y."/>
            <person name="Huang J.M."/>
            <person name="Cui G.J."/>
            <person name="Nunoura T."/>
            <person name="Takaki Y."/>
            <person name="Li W.L."/>
            <person name="Li J."/>
            <person name="Gao Z.M."/>
            <person name="Takai K."/>
            <person name="Zhang A.Q."/>
            <person name="Stepanauskas R."/>
        </authorList>
    </citation>
    <scope>NUCLEOTIDE SEQUENCE [LARGE SCALE GENOMIC DNA]</scope>
    <source>
        <strain evidence="2 3">D1a</strain>
    </source>
</reference>
<feature type="domain" description="SIS" evidence="1">
    <location>
        <begin position="33"/>
        <end position="164"/>
    </location>
</feature>
<dbReference type="Proteomes" id="UP000549797">
    <property type="component" value="Unassembled WGS sequence"/>
</dbReference>
<evidence type="ECO:0000259" key="1">
    <source>
        <dbReference type="PROSITE" id="PS51464"/>
    </source>
</evidence>
<proteinExistence type="predicted"/>
<gene>
    <name evidence="2" type="ORF">HX852_07175</name>
</gene>
<dbReference type="PROSITE" id="PS51464">
    <property type="entry name" value="SIS"/>
    <property type="match status" value="1"/>
</dbReference>
<evidence type="ECO:0000313" key="2">
    <source>
        <dbReference type="EMBL" id="NWK09537.1"/>
    </source>
</evidence>
<dbReference type="Pfam" id="PF01380">
    <property type="entry name" value="SIS"/>
    <property type="match status" value="1"/>
</dbReference>
<sequence length="164" mass="18563">MFDLSILEKFDTQKMYAIYDRWPQIARESWEFIIEPVNFDNINHIIFAGMGGSGTIGDLFNAIFSKTNVHVTMIKGYLLPKTIDKNTLVVCTSISGNTIETLSILEQIKNLDCEKLAISSGGKIEKFCNKNSIKYFKVTLFHSPRGSFTAFLYAILHILESILP</sequence>
<dbReference type="AlphaFoldDB" id="A0A7K4P2Y6"/>
<protein>
    <submittedName>
        <fullName evidence="2">SIS domain-containing protein</fullName>
    </submittedName>
</protein>
<dbReference type="InterPro" id="IPR046348">
    <property type="entry name" value="SIS_dom_sf"/>
</dbReference>
<evidence type="ECO:0000313" key="3">
    <source>
        <dbReference type="Proteomes" id="UP000549797"/>
    </source>
</evidence>
<dbReference type="CDD" id="cd05017">
    <property type="entry name" value="SIS_PGI_PMI_1"/>
    <property type="match status" value="1"/>
</dbReference>
<feature type="non-terminal residue" evidence="2">
    <location>
        <position position="164"/>
    </location>
</feature>
<dbReference type="EMBL" id="JACATJ010000012">
    <property type="protein sequence ID" value="NWK09537.1"/>
    <property type="molecule type" value="Genomic_DNA"/>
</dbReference>
<organism evidence="2 3">
    <name type="scientific">Marine Group I thaumarchaeote</name>
    <dbReference type="NCBI Taxonomy" id="2511932"/>
    <lineage>
        <taxon>Archaea</taxon>
        <taxon>Nitrososphaerota</taxon>
        <taxon>Marine Group I</taxon>
    </lineage>
</organism>
<name>A0A7K4P2Y6_9ARCH</name>
<dbReference type="InterPro" id="IPR001347">
    <property type="entry name" value="SIS_dom"/>
</dbReference>
<dbReference type="GO" id="GO:1901135">
    <property type="term" value="P:carbohydrate derivative metabolic process"/>
    <property type="evidence" value="ECO:0007669"/>
    <property type="project" value="InterPro"/>
</dbReference>
<dbReference type="Gene3D" id="3.40.50.10490">
    <property type="entry name" value="Glucose-6-phosphate isomerase like protein, domain 1"/>
    <property type="match status" value="1"/>
</dbReference>
<dbReference type="GO" id="GO:0097367">
    <property type="term" value="F:carbohydrate derivative binding"/>
    <property type="evidence" value="ECO:0007669"/>
    <property type="project" value="InterPro"/>
</dbReference>
<comment type="caution">
    <text evidence="2">The sequence shown here is derived from an EMBL/GenBank/DDBJ whole genome shotgun (WGS) entry which is preliminary data.</text>
</comment>
<accession>A0A7K4P2Y6</accession>
<dbReference type="SUPFAM" id="SSF53697">
    <property type="entry name" value="SIS domain"/>
    <property type="match status" value="1"/>
</dbReference>
<dbReference type="InterPro" id="IPR035484">
    <property type="entry name" value="SIS_PGI/PMI_1"/>
</dbReference>